<dbReference type="Proteomes" id="UP000176445">
    <property type="component" value="Unassembled WGS sequence"/>
</dbReference>
<evidence type="ECO:0000313" key="2">
    <source>
        <dbReference type="EMBL" id="OGG49711.1"/>
    </source>
</evidence>
<sequence length="100" mass="10657">MRKPHVLTIGAVIILFIAAAFLLLRPLSPEQAGELVTEPVDKPIVLTPEEEALVIQSLTPTSEGKQISEEAETDALQNLSAPTAQASDPDQGTLDSLEVQ</sequence>
<dbReference type="AlphaFoldDB" id="A0A1F6CL58"/>
<evidence type="ECO:0000313" key="3">
    <source>
        <dbReference type="Proteomes" id="UP000176445"/>
    </source>
</evidence>
<evidence type="ECO:0000256" key="1">
    <source>
        <dbReference type="SAM" id="MobiDB-lite"/>
    </source>
</evidence>
<dbReference type="EMBL" id="MFKW01000070">
    <property type="protein sequence ID" value="OGG49711.1"/>
    <property type="molecule type" value="Genomic_DNA"/>
</dbReference>
<gene>
    <name evidence="2" type="ORF">A2704_06240</name>
</gene>
<feature type="region of interest" description="Disordered" evidence="1">
    <location>
        <begin position="58"/>
        <end position="100"/>
    </location>
</feature>
<accession>A0A1F6CL58</accession>
<organism evidence="2 3">
    <name type="scientific">Candidatus Kaiserbacteria bacterium RIFCSPHIGHO2_01_FULL_54_36b</name>
    <dbReference type="NCBI Taxonomy" id="1798483"/>
    <lineage>
        <taxon>Bacteria</taxon>
        <taxon>Candidatus Kaiseribacteriota</taxon>
    </lineage>
</organism>
<protein>
    <submittedName>
        <fullName evidence="2">Uncharacterized protein</fullName>
    </submittedName>
</protein>
<name>A0A1F6CL58_9BACT</name>
<reference evidence="2 3" key="1">
    <citation type="journal article" date="2016" name="Nat. Commun.">
        <title>Thousands of microbial genomes shed light on interconnected biogeochemical processes in an aquifer system.</title>
        <authorList>
            <person name="Anantharaman K."/>
            <person name="Brown C.T."/>
            <person name="Hug L.A."/>
            <person name="Sharon I."/>
            <person name="Castelle C.J."/>
            <person name="Probst A.J."/>
            <person name="Thomas B.C."/>
            <person name="Singh A."/>
            <person name="Wilkins M.J."/>
            <person name="Karaoz U."/>
            <person name="Brodie E.L."/>
            <person name="Williams K.H."/>
            <person name="Hubbard S.S."/>
            <person name="Banfield J.F."/>
        </authorList>
    </citation>
    <scope>NUCLEOTIDE SEQUENCE [LARGE SCALE GENOMIC DNA]</scope>
</reference>
<feature type="compositionally biased region" description="Polar residues" evidence="1">
    <location>
        <begin position="75"/>
        <end position="100"/>
    </location>
</feature>
<comment type="caution">
    <text evidence="2">The sequence shown here is derived from an EMBL/GenBank/DDBJ whole genome shotgun (WGS) entry which is preliminary data.</text>
</comment>
<proteinExistence type="predicted"/>